<feature type="binding site" evidence="12">
    <location>
        <position position="27"/>
    </location>
    <ligand>
        <name>substrate</name>
    </ligand>
</feature>
<dbReference type="PROSITE" id="PS00801">
    <property type="entry name" value="TRANSKETOLASE_1"/>
    <property type="match status" value="1"/>
</dbReference>
<comment type="similarity">
    <text evidence="1 16">Belongs to the transketolase family.</text>
</comment>
<organism evidence="18 19">
    <name type="scientific">Dethiobacter alkaliphilus AHT 1</name>
    <dbReference type="NCBI Taxonomy" id="555088"/>
    <lineage>
        <taxon>Bacteria</taxon>
        <taxon>Bacillati</taxon>
        <taxon>Bacillota</taxon>
        <taxon>Dethiobacteria</taxon>
        <taxon>Dethiobacterales</taxon>
        <taxon>Dethiobacteraceae</taxon>
        <taxon>Dethiobacter</taxon>
    </lineage>
</organism>
<dbReference type="GO" id="GO:0005829">
    <property type="term" value="C:cytosol"/>
    <property type="evidence" value="ECO:0007669"/>
    <property type="project" value="TreeGrafter"/>
</dbReference>
<dbReference type="GO" id="GO:0004802">
    <property type="term" value="F:transketolase activity"/>
    <property type="evidence" value="ECO:0007669"/>
    <property type="project" value="UniProtKB-UniRule"/>
</dbReference>
<comment type="cofactor">
    <cofactor evidence="16">
        <name>Mg(2+)</name>
        <dbReference type="ChEBI" id="CHEBI:18420"/>
    </cofactor>
    <cofactor evidence="16">
        <name>Ca(2+)</name>
        <dbReference type="ChEBI" id="CHEBI:29108"/>
    </cofactor>
    <cofactor evidence="16">
        <name>Mn(2+)</name>
        <dbReference type="ChEBI" id="CHEBI:29035"/>
    </cofactor>
    <cofactor evidence="16">
        <name>Co(2+)</name>
        <dbReference type="ChEBI" id="CHEBI:48828"/>
    </cofactor>
    <text evidence="16">Binds 1 Mg(2+) ion per subunit. Can also utilize other divalent metal cations, such as Ca(2+), Mn(2+) and Co(2+).</text>
</comment>
<comment type="cofactor">
    <cofactor evidence="13">
        <name>thiamine diphosphate</name>
        <dbReference type="ChEBI" id="CHEBI:58937"/>
    </cofactor>
    <text evidence="13">Binds 1 thiamine pyrophosphate per subunit. During the reaction, the substrate forms a covalent intermediate with the cofactor.</text>
</comment>
<name>C0GHF5_DETAL</name>
<evidence type="ECO:0000256" key="4">
    <source>
        <dbReference type="ARBA" id="ARBA00016662"/>
    </source>
</evidence>
<dbReference type="Gene3D" id="3.40.50.920">
    <property type="match status" value="1"/>
</dbReference>
<dbReference type="SMART" id="SM00861">
    <property type="entry name" value="Transket_pyr"/>
    <property type="match status" value="1"/>
</dbReference>
<dbReference type="InterPro" id="IPR033247">
    <property type="entry name" value="Transketolase_fam"/>
</dbReference>
<dbReference type="InterPro" id="IPR049557">
    <property type="entry name" value="Transketolase_CS"/>
</dbReference>
<feature type="binding site" evidence="14">
    <location>
        <position position="188"/>
    </location>
    <ligand>
        <name>Mg(2+)</name>
        <dbReference type="ChEBI" id="CHEBI:18420"/>
    </ligand>
</feature>
<evidence type="ECO:0000256" key="13">
    <source>
        <dbReference type="PIRSR" id="PIRSR605478-3"/>
    </source>
</evidence>
<dbReference type="InterPro" id="IPR020826">
    <property type="entry name" value="Transketolase_BS"/>
</dbReference>
<evidence type="ECO:0000256" key="10">
    <source>
        <dbReference type="NCBIfam" id="TIGR00232"/>
    </source>
</evidence>
<dbReference type="Pfam" id="PF00456">
    <property type="entry name" value="Transketolase_N"/>
    <property type="match status" value="1"/>
</dbReference>
<comment type="subunit">
    <text evidence="2 16">Homodimer.</text>
</comment>
<dbReference type="SUPFAM" id="SSF52518">
    <property type="entry name" value="Thiamin diphosphate-binding fold (THDP-binding)"/>
    <property type="match status" value="2"/>
</dbReference>
<proteinExistence type="inferred from homology"/>
<evidence type="ECO:0000256" key="11">
    <source>
        <dbReference type="PIRSR" id="PIRSR605478-1"/>
    </source>
</evidence>
<dbReference type="EC" id="2.2.1.1" evidence="3 10"/>
<comment type="caution">
    <text evidence="18">The sequence shown here is derived from an EMBL/GenBank/DDBJ whole genome shotgun (WGS) entry which is preliminary data.</text>
</comment>
<comment type="function">
    <text evidence="16">Catalyzes the transfer of a two-carbon ketol group from a ketose donor to an aldose acceptor, via a covalent intermediate with the cofactor thiamine pyrophosphate.</text>
</comment>
<dbReference type="PROSITE" id="PS00802">
    <property type="entry name" value="TRANSKETOLASE_2"/>
    <property type="match status" value="1"/>
</dbReference>
<feature type="site" description="Important for catalytic activity" evidence="15">
    <location>
        <position position="27"/>
    </location>
</feature>
<protein>
    <recommendedName>
        <fullName evidence="4 10">Transketolase</fullName>
        <ecNumber evidence="3 10">2.2.1.1</ecNumber>
    </recommendedName>
</protein>
<gene>
    <name evidence="18" type="ORF">DealDRAFT_1914</name>
</gene>
<feature type="binding site" evidence="12">
    <location>
        <position position="356"/>
    </location>
    <ligand>
        <name>substrate</name>
    </ligand>
</feature>
<evidence type="ECO:0000256" key="7">
    <source>
        <dbReference type="ARBA" id="ARBA00022842"/>
    </source>
</evidence>
<evidence type="ECO:0000256" key="9">
    <source>
        <dbReference type="ARBA" id="ARBA00049473"/>
    </source>
</evidence>
<evidence type="ECO:0000256" key="1">
    <source>
        <dbReference type="ARBA" id="ARBA00007131"/>
    </source>
</evidence>
<evidence type="ECO:0000256" key="16">
    <source>
        <dbReference type="RuleBase" id="RU004996"/>
    </source>
</evidence>
<feature type="domain" description="Transketolase-like pyrimidine-binding" evidence="17">
    <location>
        <begin position="353"/>
        <end position="524"/>
    </location>
</feature>
<dbReference type="OrthoDB" id="8732661at2"/>
<feature type="binding site" evidence="12">
    <location>
        <position position="460"/>
    </location>
    <ligand>
        <name>substrate</name>
    </ligand>
</feature>
<comment type="catalytic activity">
    <reaction evidence="9 16">
        <text>D-sedoheptulose 7-phosphate + D-glyceraldehyde 3-phosphate = aldehydo-D-ribose 5-phosphate + D-xylulose 5-phosphate</text>
        <dbReference type="Rhea" id="RHEA:10508"/>
        <dbReference type="ChEBI" id="CHEBI:57483"/>
        <dbReference type="ChEBI" id="CHEBI:57737"/>
        <dbReference type="ChEBI" id="CHEBI:58273"/>
        <dbReference type="ChEBI" id="CHEBI:59776"/>
        <dbReference type="EC" id="2.2.1.1"/>
    </reaction>
</comment>
<evidence type="ECO:0000256" key="5">
    <source>
        <dbReference type="ARBA" id="ARBA00022679"/>
    </source>
</evidence>
<dbReference type="InterPro" id="IPR005474">
    <property type="entry name" value="Transketolase_N"/>
</dbReference>
<keyword evidence="16" id="KW-0106">Calcium</keyword>
<evidence type="ECO:0000313" key="18">
    <source>
        <dbReference type="EMBL" id="EEG77161.1"/>
    </source>
</evidence>
<dbReference type="SUPFAM" id="SSF52922">
    <property type="entry name" value="TK C-terminal domain-like"/>
    <property type="match status" value="1"/>
</dbReference>
<dbReference type="EMBL" id="ACJM01000009">
    <property type="protein sequence ID" value="EEG77161.1"/>
    <property type="molecule type" value="Genomic_DNA"/>
</dbReference>
<evidence type="ECO:0000256" key="15">
    <source>
        <dbReference type="PIRSR" id="PIRSR605478-5"/>
    </source>
</evidence>
<dbReference type="InterPro" id="IPR005478">
    <property type="entry name" value="Transketolase_bac-like"/>
</dbReference>
<dbReference type="PANTHER" id="PTHR43522">
    <property type="entry name" value="TRANSKETOLASE"/>
    <property type="match status" value="1"/>
</dbReference>
<feature type="binding site" evidence="12">
    <location>
        <position position="383"/>
    </location>
    <ligand>
        <name>substrate</name>
    </ligand>
</feature>
<feature type="binding site" evidence="13">
    <location>
        <position position="262"/>
    </location>
    <ligand>
        <name>thiamine diphosphate</name>
        <dbReference type="ChEBI" id="CHEBI:58937"/>
    </ligand>
</feature>
<dbReference type="FunFam" id="3.40.50.920:FF:000003">
    <property type="entry name" value="Transketolase"/>
    <property type="match status" value="1"/>
</dbReference>
<feature type="binding site" evidence="12">
    <location>
        <position position="472"/>
    </location>
    <ligand>
        <name>substrate</name>
    </ligand>
</feature>
<sequence>MKNVQQLAINTIRMLAVDAVEAANSGHPGLPMGGAPMAYKLWSDFMQHSPGDPAWPNRDRFVLSAGHGSMLLYALLHLFGYDLSLEELKNFRQWGSKTPGHPEYGHTVGVETTTGPLGQGFANAVGMAIAERRLAAEFNKPDFPLVDHYTYVYTGDGCMMEGITSEAASLAGHLGLGRLICLYDDNEITIDGGTEVAFTEDVAKRYEAYGWQVMKVSDGTDLEAIDEAIAAAKKDQQRPSLILVRTAIGHGSPNKQGKASAHGAPLGTDEVKLTKENLNWLLEPPFHVPDEVKEHFAGLQSGLEDNKRQWDRLFSEYRNKYPEDAARWDAWHTSDVPVELEADPALWEFDKPTATRAASGQIMQVLAKYLPNMAGGSADLNASTKTYLKGLGDFTADNRAGNNIYFGVREHAMGAIMSGMALHGGLRPYGSTFLAFFDYMKPAVRLAALMGIPVTYVYTHDSIGVGEDGPTHQPIEHLANMRSIPNLHVLRPADGKETAAAWLHAVKRSDGPVALVLTRQNLPQLEGTGLDAVKGGYIVSEEEGGAPDLILMASGSEVSLAVKAQKELQSQGVNARVVSMMSWELFQKQPESYRNEVLPPAITKRLAIETGHPMGWERYTGIEGDIIAIDHFGASAPGDILMEKFGFTLDNVVQRALRLLGR</sequence>
<evidence type="ECO:0000259" key="17">
    <source>
        <dbReference type="SMART" id="SM00861"/>
    </source>
</evidence>
<dbReference type="NCBIfam" id="TIGR00232">
    <property type="entry name" value="tktlase_bact"/>
    <property type="match status" value="1"/>
</dbReference>
<dbReference type="Proteomes" id="UP000006443">
    <property type="component" value="Unassembled WGS sequence"/>
</dbReference>
<dbReference type="InterPro" id="IPR055152">
    <property type="entry name" value="Transketolase-like_C_2"/>
</dbReference>
<dbReference type="GO" id="GO:0006098">
    <property type="term" value="P:pentose-phosphate shunt"/>
    <property type="evidence" value="ECO:0007669"/>
    <property type="project" value="TreeGrafter"/>
</dbReference>
<feature type="binding site" evidence="12">
    <location>
        <position position="519"/>
    </location>
    <ligand>
        <name>substrate</name>
    </ligand>
</feature>
<keyword evidence="7 14" id="KW-0460">Magnesium</keyword>
<feature type="binding site" evidence="13">
    <location>
        <position position="157"/>
    </location>
    <ligand>
        <name>thiamine diphosphate</name>
        <dbReference type="ChEBI" id="CHEBI:58937"/>
    </ligand>
</feature>
<dbReference type="InterPro" id="IPR005475">
    <property type="entry name" value="Transketolase-like_Pyr-bd"/>
</dbReference>
<keyword evidence="8 13" id="KW-0786">Thiamine pyrophosphate</keyword>
<evidence type="ECO:0000256" key="14">
    <source>
        <dbReference type="PIRSR" id="PIRSR605478-4"/>
    </source>
</evidence>
<dbReference type="FunFam" id="3.40.50.970:FF:000003">
    <property type="entry name" value="Transketolase"/>
    <property type="match status" value="1"/>
</dbReference>
<feature type="site" description="Important for catalytic activity" evidence="15">
    <location>
        <position position="262"/>
    </location>
</feature>
<feature type="binding site" evidence="12">
    <location>
        <position position="468"/>
    </location>
    <ligand>
        <name>substrate</name>
    </ligand>
</feature>
<keyword evidence="5 16" id="KW-0808">Transferase</keyword>
<feature type="binding site" evidence="12">
    <location>
        <position position="262"/>
    </location>
    <ligand>
        <name>substrate</name>
    </ligand>
</feature>
<feature type="active site" description="Proton donor" evidence="11">
    <location>
        <position position="410"/>
    </location>
</feature>
<feature type="binding site" evidence="13">
    <location>
        <position position="186"/>
    </location>
    <ligand>
        <name>thiamine diphosphate</name>
        <dbReference type="ChEBI" id="CHEBI:58937"/>
    </ligand>
</feature>
<dbReference type="AlphaFoldDB" id="C0GHF5"/>
<feature type="binding site" evidence="13">
    <location>
        <position position="436"/>
    </location>
    <ligand>
        <name>thiamine diphosphate</name>
        <dbReference type="ChEBI" id="CHEBI:58937"/>
    </ligand>
</feature>
<reference evidence="18 19" key="1">
    <citation type="submission" date="2009-02" db="EMBL/GenBank/DDBJ databases">
        <title>Sequencing of the draft genome and assembly of Dethiobacter alkaliphilus AHT 1.</title>
        <authorList>
            <consortium name="US DOE Joint Genome Institute (JGI-PGF)"/>
            <person name="Lucas S."/>
            <person name="Copeland A."/>
            <person name="Lapidus A."/>
            <person name="Glavina del Rio T."/>
            <person name="Dalin E."/>
            <person name="Tice H."/>
            <person name="Bruce D."/>
            <person name="Goodwin L."/>
            <person name="Pitluck S."/>
            <person name="Larimer F."/>
            <person name="Land M.L."/>
            <person name="Hauser L."/>
            <person name="Muyzer G."/>
        </authorList>
    </citation>
    <scope>NUCLEOTIDE SEQUENCE [LARGE SCALE GENOMIC DNA]</scope>
    <source>
        <strain evidence="18 19">AHT 1</strain>
    </source>
</reference>
<feature type="binding site" evidence="14">
    <location>
        <position position="156"/>
    </location>
    <ligand>
        <name>Mg(2+)</name>
        <dbReference type="ChEBI" id="CHEBI:18420"/>
    </ligand>
</feature>
<feature type="binding site" evidence="14">
    <location>
        <position position="186"/>
    </location>
    <ligand>
        <name>Mg(2+)</name>
        <dbReference type="ChEBI" id="CHEBI:18420"/>
    </ligand>
</feature>
<evidence type="ECO:0000313" key="19">
    <source>
        <dbReference type="Proteomes" id="UP000006443"/>
    </source>
</evidence>
<keyword evidence="6 14" id="KW-0479">Metal-binding</keyword>
<dbReference type="FunFam" id="3.40.50.970:FF:000004">
    <property type="entry name" value="Transketolase"/>
    <property type="match status" value="1"/>
</dbReference>
<dbReference type="GO" id="GO:0046872">
    <property type="term" value="F:metal ion binding"/>
    <property type="evidence" value="ECO:0007669"/>
    <property type="project" value="UniProtKB-KW"/>
</dbReference>
<dbReference type="eggNOG" id="COG0021">
    <property type="taxonomic scope" value="Bacteria"/>
</dbReference>
<feature type="binding site" evidence="13">
    <location>
        <begin position="115"/>
        <end position="117"/>
    </location>
    <ligand>
        <name>thiamine diphosphate</name>
        <dbReference type="ChEBI" id="CHEBI:58937"/>
    </ligand>
</feature>
<evidence type="ECO:0000256" key="8">
    <source>
        <dbReference type="ARBA" id="ARBA00023052"/>
    </source>
</evidence>
<feature type="binding site" evidence="13">
    <location>
        <position position="67"/>
    </location>
    <ligand>
        <name>thiamine diphosphate</name>
        <dbReference type="ChEBI" id="CHEBI:58937"/>
    </ligand>
</feature>
<dbReference type="InterPro" id="IPR009014">
    <property type="entry name" value="Transketo_C/PFOR_II"/>
</dbReference>
<accession>C0GHF5</accession>
<evidence type="ECO:0000256" key="2">
    <source>
        <dbReference type="ARBA" id="ARBA00011738"/>
    </source>
</evidence>
<dbReference type="Pfam" id="PF02779">
    <property type="entry name" value="Transket_pyr"/>
    <property type="match status" value="1"/>
</dbReference>
<dbReference type="CDD" id="cd07033">
    <property type="entry name" value="TPP_PYR_DXS_TK_like"/>
    <property type="match status" value="1"/>
</dbReference>
<dbReference type="Pfam" id="PF22613">
    <property type="entry name" value="Transketolase_C_1"/>
    <property type="match status" value="1"/>
</dbReference>
<evidence type="ECO:0000256" key="12">
    <source>
        <dbReference type="PIRSR" id="PIRSR605478-2"/>
    </source>
</evidence>
<dbReference type="InterPro" id="IPR029061">
    <property type="entry name" value="THDP-binding"/>
</dbReference>
<evidence type="ECO:0000256" key="6">
    <source>
        <dbReference type="ARBA" id="ARBA00022723"/>
    </source>
</evidence>
<evidence type="ECO:0000256" key="3">
    <source>
        <dbReference type="ARBA" id="ARBA00013152"/>
    </source>
</evidence>
<keyword evidence="19" id="KW-1185">Reference proteome</keyword>
<dbReference type="Gene3D" id="3.40.50.970">
    <property type="match status" value="2"/>
</dbReference>
<comment type="cofactor">
    <cofactor evidence="14">
        <name>Mg(2+)</name>
        <dbReference type="ChEBI" id="CHEBI:18420"/>
    </cofactor>
    <text evidence="14">Binds 1 Mg(2+) ion per subunit. Can also utilize other divalent metal cations, such as Ca(2+), Mn(2+) and Co(2+).</text>
</comment>
<dbReference type="CDD" id="cd02012">
    <property type="entry name" value="TPP_TK"/>
    <property type="match status" value="1"/>
</dbReference>
<dbReference type="PANTHER" id="PTHR43522:SF2">
    <property type="entry name" value="TRANSKETOLASE 1-RELATED"/>
    <property type="match status" value="1"/>
</dbReference>
<dbReference type="RefSeq" id="WP_008516922.1">
    <property type="nucleotide sequence ID" value="NZ_ACJM01000009.1"/>
</dbReference>
<dbReference type="STRING" id="555088.DealDRAFT_1914"/>